<dbReference type="Pfam" id="PF09438">
    <property type="entry name" value="DUF2017"/>
    <property type="match status" value="1"/>
</dbReference>
<accession>A0A7G1KSL0</accession>
<evidence type="ECO:0000256" key="1">
    <source>
        <dbReference type="SAM" id="MobiDB-lite"/>
    </source>
</evidence>
<name>A0A7G1KSL0_9NOCA</name>
<organism evidence="2 3">
    <name type="scientific">Nocardia wallacei</name>
    <dbReference type="NCBI Taxonomy" id="480035"/>
    <lineage>
        <taxon>Bacteria</taxon>
        <taxon>Bacillati</taxon>
        <taxon>Actinomycetota</taxon>
        <taxon>Actinomycetes</taxon>
        <taxon>Mycobacteriales</taxon>
        <taxon>Nocardiaceae</taxon>
        <taxon>Nocardia</taxon>
    </lineage>
</organism>
<proteinExistence type="predicted"/>
<reference evidence="2 3" key="1">
    <citation type="submission" date="2020-08" db="EMBL/GenBank/DDBJ databases">
        <title>Genome Sequencing of Nocardia wallacei strain FMUON74 and assembly.</title>
        <authorList>
            <person name="Toyokawa M."/>
            <person name="Uesaka K."/>
        </authorList>
    </citation>
    <scope>NUCLEOTIDE SEQUENCE [LARGE SCALE GENOMIC DNA]</scope>
    <source>
        <strain evidence="2 3">FMUON74</strain>
    </source>
</reference>
<feature type="compositionally biased region" description="Basic and acidic residues" evidence="1">
    <location>
        <begin position="1"/>
        <end position="10"/>
    </location>
</feature>
<evidence type="ECO:0000313" key="3">
    <source>
        <dbReference type="Proteomes" id="UP000516173"/>
    </source>
</evidence>
<feature type="region of interest" description="Disordered" evidence="1">
    <location>
        <begin position="1"/>
        <end position="20"/>
    </location>
</feature>
<evidence type="ECO:0000313" key="2">
    <source>
        <dbReference type="EMBL" id="BCK58150.1"/>
    </source>
</evidence>
<protein>
    <submittedName>
        <fullName evidence="2">Uncharacterized protein</fullName>
    </submittedName>
</protein>
<dbReference type="Proteomes" id="UP000516173">
    <property type="component" value="Chromosome"/>
</dbReference>
<keyword evidence="3" id="KW-1185">Reference proteome</keyword>
<dbReference type="KEGG" id="nwl:NWFMUON74_59220"/>
<gene>
    <name evidence="2" type="ORF">NWFMUON74_59220</name>
</gene>
<dbReference type="InterPro" id="IPR018561">
    <property type="entry name" value="AosR"/>
</dbReference>
<dbReference type="EMBL" id="AP023396">
    <property type="protein sequence ID" value="BCK58150.1"/>
    <property type="molecule type" value="Genomic_DNA"/>
</dbReference>
<dbReference type="AlphaFoldDB" id="A0A7G1KSL0"/>
<sequence length="200" mass="21724">MTTDRDDYRSPVRKWSRKNSLSGLKLRSEMEAREAEVLRSLVGAVTGLLTDRAESAPEDDLAALTGLRSGNTSPPDDPRLARLLPDFHRPEPGSPDADRADLNSALRGLHEPDIIEAKVAAGGVVLETLPATGGKIVLTPEQADAWLTALNDVRLALGTALGIENDTPDQLDLDDPRAPHLDVYHWLTWMQDSLLQALAP</sequence>